<dbReference type="AlphaFoldDB" id="A0A6N2R4M9"/>
<proteinExistence type="predicted"/>
<sequence length="295" mass="34487">MREKKSEVFYAYRYFLTNSGQLSLFEGESLDRKEKMDGVLRKISDEGIRKETIKGQEYLTIYVKRYGDALHLFKFSKKREQVKFELVKQDIQPNEQLDYPFCYLLIDTTRQLFLISRNTVVFQKPEQGRNAVEGFFQVLLGQTPWNIGLREITNSAPFWESVKDADKIYMLRFELSSPNLFGNLFKTNELLKKVKELQNSELTTFQFNNKQGGLRITKEELQDTVEYANNGGGTWTMKLVPRGEKKKITLSGKLNVKTTTVQDFEVVYEKMTAEDWEARIETVDTLDLERKNGDK</sequence>
<gene>
    <name evidence="1" type="ORF">AULFYP135_00228</name>
</gene>
<protein>
    <submittedName>
        <fullName evidence="1">Uncharacterized protein</fullName>
    </submittedName>
</protein>
<accession>A0A6N2R4M9</accession>
<organism evidence="1">
    <name type="scientific">uncultured Anaerotruncus sp</name>
    <dbReference type="NCBI Taxonomy" id="905011"/>
    <lineage>
        <taxon>Bacteria</taxon>
        <taxon>Bacillati</taxon>
        <taxon>Bacillota</taxon>
        <taxon>Clostridia</taxon>
        <taxon>Eubacteriales</taxon>
        <taxon>Oscillospiraceae</taxon>
        <taxon>Anaerotruncus</taxon>
        <taxon>environmental samples</taxon>
    </lineage>
</organism>
<reference evidence="1" key="1">
    <citation type="submission" date="2019-11" db="EMBL/GenBank/DDBJ databases">
        <authorList>
            <person name="Feng L."/>
        </authorList>
    </citation>
    <scope>NUCLEOTIDE SEQUENCE</scope>
    <source>
        <strain evidence="1">AundefinedLFYP135</strain>
    </source>
</reference>
<name>A0A6N2R4M9_9FIRM</name>
<dbReference type="EMBL" id="CACRSL010000003">
    <property type="protein sequence ID" value="VYS75842.1"/>
    <property type="molecule type" value="Genomic_DNA"/>
</dbReference>
<evidence type="ECO:0000313" key="1">
    <source>
        <dbReference type="EMBL" id="VYS75842.1"/>
    </source>
</evidence>